<evidence type="ECO:0000256" key="1">
    <source>
        <dbReference type="ARBA" id="ARBA00004442"/>
    </source>
</evidence>
<dbReference type="InterPro" id="IPR012944">
    <property type="entry name" value="SusD_RagB_dom"/>
</dbReference>
<evidence type="ECO:0000259" key="7">
    <source>
        <dbReference type="Pfam" id="PF14322"/>
    </source>
</evidence>
<proteinExistence type="inferred from homology"/>
<dbReference type="RefSeq" id="WP_009131373.1">
    <property type="nucleotide sequence ID" value="NZ_CABKRN010000004.1"/>
</dbReference>
<organism evidence="8 9">
    <name type="scientific">Bacteroides oleiciplenus</name>
    <dbReference type="NCBI Taxonomy" id="626931"/>
    <lineage>
        <taxon>Bacteria</taxon>
        <taxon>Pseudomonadati</taxon>
        <taxon>Bacteroidota</taxon>
        <taxon>Bacteroidia</taxon>
        <taxon>Bacteroidales</taxon>
        <taxon>Bacteroidaceae</taxon>
        <taxon>Bacteroides</taxon>
    </lineage>
</organism>
<dbReference type="Pfam" id="PF14322">
    <property type="entry name" value="SusD-like_3"/>
    <property type="match status" value="1"/>
</dbReference>
<keyword evidence="3" id="KW-0732">Signal</keyword>
<name>A0A3E5BEJ3_9BACE</name>
<dbReference type="Pfam" id="PF07980">
    <property type="entry name" value="SusD_RagB"/>
    <property type="match status" value="1"/>
</dbReference>
<evidence type="ECO:0000256" key="3">
    <source>
        <dbReference type="ARBA" id="ARBA00022729"/>
    </source>
</evidence>
<accession>A0A3E5BEJ3</accession>
<evidence type="ECO:0000256" key="5">
    <source>
        <dbReference type="ARBA" id="ARBA00023237"/>
    </source>
</evidence>
<evidence type="ECO:0000313" key="9">
    <source>
        <dbReference type="Proteomes" id="UP000260983"/>
    </source>
</evidence>
<dbReference type="InterPro" id="IPR033985">
    <property type="entry name" value="SusD-like_N"/>
</dbReference>
<comment type="caution">
    <text evidence="8">The sequence shown here is derived from an EMBL/GenBank/DDBJ whole genome shotgun (WGS) entry which is preliminary data.</text>
</comment>
<sequence>MKKYIYLFIISLSLFLTSCEDFLDRQPKSSLSQETYWQTEQDLKTWNAGIYDGLQATLKNNWFYWGELRSGVYKPRGTAYDTNLLYNGLSSSTGSSNWESLYSTIYRTNAAIAHIPGCPVAVTTSNNYLAQAYAMRALMYFYAIRIWGDVPKITEPMEDIANQERYYGRTSVMDLKNFILDDLDRAIEAFGASTDLGSAVKYYLNRGSAMAIKLDVLMWYKEYDKALVIANDLIKNYGYQSEPASSYAKMFLNPTSSKEMIFNLYWNYEQDGGGFGYAQEIASGSNTIRYHPTEEIYKELVTRKREDVRTILIMDTIGISSYITPDEMTEEAYAKAYNGDYGNTANFQIKCPKFAEANDKGAGYTYKPNGECNVEMPIYRITDVKLLRAEALVLGTKKDYQGAVDAVNEVRRRAGWSVEAKLADYPSEKDLIKLIIDERTIEFWAEGKRWFDIVRNDLVKEYLDQYMIDADVDNAETDGFNIGVTKPSPDHIGGYGRILWPLYLDVFRKNPSMKGHQNAPYGE</sequence>
<dbReference type="PROSITE" id="PS51257">
    <property type="entry name" value="PROKAR_LIPOPROTEIN"/>
    <property type="match status" value="1"/>
</dbReference>
<evidence type="ECO:0000313" key="8">
    <source>
        <dbReference type="EMBL" id="RGN35785.1"/>
    </source>
</evidence>
<evidence type="ECO:0000256" key="2">
    <source>
        <dbReference type="ARBA" id="ARBA00006275"/>
    </source>
</evidence>
<evidence type="ECO:0000259" key="6">
    <source>
        <dbReference type="Pfam" id="PF07980"/>
    </source>
</evidence>
<feature type="domain" description="SusD-like N-terminal" evidence="7">
    <location>
        <begin position="21"/>
        <end position="206"/>
    </location>
</feature>
<dbReference type="InterPro" id="IPR011990">
    <property type="entry name" value="TPR-like_helical_dom_sf"/>
</dbReference>
<reference evidence="8 9" key="1">
    <citation type="submission" date="2018-08" db="EMBL/GenBank/DDBJ databases">
        <title>A genome reference for cultivated species of the human gut microbiota.</title>
        <authorList>
            <person name="Zou Y."/>
            <person name="Xue W."/>
            <person name="Luo G."/>
        </authorList>
    </citation>
    <scope>NUCLEOTIDE SEQUENCE [LARGE SCALE GENOMIC DNA]</scope>
    <source>
        <strain evidence="8 9">OM05-15BH</strain>
    </source>
</reference>
<dbReference type="Gene3D" id="1.25.40.390">
    <property type="match status" value="1"/>
</dbReference>
<comment type="similarity">
    <text evidence="2">Belongs to the SusD family.</text>
</comment>
<evidence type="ECO:0000256" key="4">
    <source>
        <dbReference type="ARBA" id="ARBA00023136"/>
    </source>
</evidence>
<protein>
    <submittedName>
        <fullName evidence="8">RagB/SusD family nutrient uptake outer membrane protein</fullName>
    </submittedName>
</protein>
<dbReference type="AlphaFoldDB" id="A0A3E5BEJ3"/>
<feature type="domain" description="RagB/SusD" evidence="6">
    <location>
        <begin position="335"/>
        <end position="519"/>
    </location>
</feature>
<comment type="subcellular location">
    <subcellularLocation>
        <location evidence="1">Cell outer membrane</location>
    </subcellularLocation>
</comment>
<keyword evidence="4" id="KW-0472">Membrane</keyword>
<dbReference type="EMBL" id="QSUL01000006">
    <property type="protein sequence ID" value="RGN35785.1"/>
    <property type="molecule type" value="Genomic_DNA"/>
</dbReference>
<gene>
    <name evidence="8" type="ORF">DXB65_09645</name>
</gene>
<dbReference type="SUPFAM" id="SSF48452">
    <property type="entry name" value="TPR-like"/>
    <property type="match status" value="1"/>
</dbReference>
<keyword evidence="5" id="KW-0998">Cell outer membrane</keyword>
<dbReference type="GO" id="GO:0009279">
    <property type="term" value="C:cell outer membrane"/>
    <property type="evidence" value="ECO:0007669"/>
    <property type="project" value="UniProtKB-SubCell"/>
</dbReference>
<dbReference type="Proteomes" id="UP000260983">
    <property type="component" value="Unassembled WGS sequence"/>
</dbReference>